<reference evidence="1" key="1">
    <citation type="submission" date="2018-06" db="EMBL/GenBank/DDBJ databases">
        <authorList>
            <person name="Zhirakovskaya E."/>
        </authorList>
    </citation>
    <scope>NUCLEOTIDE SEQUENCE</scope>
</reference>
<proteinExistence type="predicted"/>
<dbReference type="EMBL" id="UOFG01000116">
    <property type="protein sequence ID" value="VAW60249.1"/>
    <property type="molecule type" value="Genomic_DNA"/>
</dbReference>
<dbReference type="AlphaFoldDB" id="A0A3B0XF80"/>
<gene>
    <name evidence="1" type="ORF">MNBD_GAMMA11-3273</name>
</gene>
<sequence length="89" mass="10621">MISNAEKKHFDNWSDFEGFLLSLNNNNEWEEVVVFDNKSIDIGLYKKTFKNKITGEIWELVEPDPPFRGSWMLLNKEKKDEEIKNEQKL</sequence>
<name>A0A3B0XF80_9ZZZZ</name>
<evidence type="ECO:0000313" key="1">
    <source>
        <dbReference type="EMBL" id="VAW60249.1"/>
    </source>
</evidence>
<accession>A0A3B0XF80</accession>
<protein>
    <submittedName>
        <fullName evidence="1">Uncharacterized protein</fullName>
    </submittedName>
</protein>
<organism evidence="1">
    <name type="scientific">hydrothermal vent metagenome</name>
    <dbReference type="NCBI Taxonomy" id="652676"/>
    <lineage>
        <taxon>unclassified sequences</taxon>
        <taxon>metagenomes</taxon>
        <taxon>ecological metagenomes</taxon>
    </lineage>
</organism>